<evidence type="ECO:0000313" key="3">
    <source>
        <dbReference type="Proteomes" id="UP001375743"/>
    </source>
</evidence>
<feature type="transmembrane region" description="Helical" evidence="1">
    <location>
        <begin position="20"/>
        <end position="41"/>
    </location>
</feature>
<keyword evidence="1" id="KW-0472">Membrane</keyword>
<dbReference type="Proteomes" id="UP001375743">
    <property type="component" value="Unassembled WGS sequence"/>
</dbReference>
<comment type="caution">
    <text evidence="2">The sequence shown here is derived from an EMBL/GenBank/DDBJ whole genome shotgun (WGS) entry which is preliminary data.</text>
</comment>
<keyword evidence="3" id="KW-1185">Reference proteome</keyword>
<sequence length="425" mass="45807">MTGQELEARLERRRRITLGWALAALAAGTLSWPVGAAIGSMGPDWEAVGGACFWLGIIGLVAAPWIVLAWQSAMARLVLEALVADRAGIRYVWGEDGAHVRGALAESGCSLGPFRTSGLVEPFEGARVIHLLAGRSGTVPFALLEANLLQDENGYRVFGGVLGSFRLARSRPGLTLVRRDRGLLGNLIARTGSPIEPVTLEDPTFEGVFEAYGTDQVLARTILTTTMLERLKALDEHAHARGFMCAFTGDRLLLALPGMRWRCPAWRLLLPIGSWLDGYRQWLMGLIELPATIAATLELESMQLGPAAASAPAVADAPVSLGATETIFSLAPFRLIGEVGLRLIYVASGLLFGGLAAFFGYWGLASGFDFARYWQLAFMILLGLAYGVFAISRGVVELLQFFWRWNAPLRGLPRGTEAGGPGRGR</sequence>
<organism evidence="2 3">
    <name type="scientific">Benzoatithermus flavus</name>
    <dbReference type="NCBI Taxonomy" id="3108223"/>
    <lineage>
        <taxon>Bacteria</taxon>
        <taxon>Pseudomonadati</taxon>
        <taxon>Pseudomonadota</taxon>
        <taxon>Alphaproteobacteria</taxon>
        <taxon>Geminicoccales</taxon>
        <taxon>Geminicoccaceae</taxon>
        <taxon>Benzoatithermus</taxon>
    </lineage>
</organism>
<name>A0ABU8XW86_9PROT</name>
<keyword evidence="1" id="KW-0812">Transmembrane</keyword>
<dbReference type="EMBL" id="JBBLZC010000013">
    <property type="protein sequence ID" value="MEK0084212.1"/>
    <property type="molecule type" value="Genomic_DNA"/>
</dbReference>
<dbReference type="Pfam" id="PF11335">
    <property type="entry name" value="DUF3137"/>
    <property type="match status" value="1"/>
</dbReference>
<protein>
    <submittedName>
        <fullName evidence="2">DUF3137 domain-containing protein</fullName>
    </submittedName>
</protein>
<feature type="transmembrane region" description="Helical" evidence="1">
    <location>
        <begin position="47"/>
        <end position="70"/>
    </location>
</feature>
<evidence type="ECO:0000256" key="1">
    <source>
        <dbReference type="SAM" id="Phobius"/>
    </source>
</evidence>
<feature type="transmembrane region" description="Helical" evidence="1">
    <location>
        <begin position="343"/>
        <end position="364"/>
    </location>
</feature>
<accession>A0ABU8XW86</accession>
<feature type="transmembrane region" description="Helical" evidence="1">
    <location>
        <begin position="376"/>
        <end position="396"/>
    </location>
</feature>
<dbReference type="RefSeq" id="WP_418160061.1">
    <property type="nucleotide sequence ID" value="NZ_JBBLZC010000013.1"/>
</dbReference>
<reference evidence="2 3" key="1">
    <citation type="submission" date="2024-01" db="EMBL/GenBank/DDBJ databases">
        <title>Multi-omics insights into the function and evolution of sodium benzoate biodegradation pathways in Benzoatithermus flavus gen. nov., sp. nov. from hot spring.</title>
        <authorList>
            <person name="Hu C.-J."/>
            <person name="Li W.-J."/>
        </authorList>
    </citation>
    <scope>NUCLEOTIDE SEQUENCE [LARGE SCALE GENOMIC DNA]</scope>
    <source>
        <strain evidence="2 3">SYSU G07066</strain>
    </source>
</reference>
<evidence type="ECO:0000313" key="2">
    <source>
        <dbReference type="EMBL" id="MEK0084212.1"/>
    </source>
</evidence>
<proteinExistence type="predicted"/>
<dbReference type="InterPro" id="IPR021484">
    <property type="entry name" value="DUF3137"/>
</dbReference>
<gene>
    <name evidence="2" type="ORF">U1T56_13700</name>
</gene>
<keyword evidence="1" id="KW-1133">Transmembrane helix</keyword>